<dbReference type="KEGG" id="bmt:BSUIS_B0145"/>
<dbReference type="Proteomes" id="UP000008545">
    <property type="component" value="Chromosome II"/>
</dbReference>
<dbReference type="AlphaFoldDB" id="A9WXK1"/>
<protein>
    <submittedName>
        <fullName evidence="1">Uncharacterized protein</fullName>
    </submittedName>
</protein>
<dbReference type="HOGENOM" id="CLU_3181038_0_0_5"/>
<organism evidence="1 2">
    <name type="scientific">Brucella suis (strain ATCC 23445 / NCTC 10510)</name>
    <dbReference type="NCBI Taxonomy" id="470137"/>
    <lineage>
        <taxon>Bacteria</taxon>
        <taxon>Pseudomonadati</taxon>
        <taxon>Pseudomonadota</taxon>
        <taxon>Alphaproteobacteria</taxon>
        <taxon>Hyphomicrobiales</taxon>
        <taxon>Brucellaceae</taxon>
        <taxon>Brucella/Ochrobactrum group</taxon>
        <taxon>Brucella</taxon>
    </lineage>
</organism>
<reference evidence="1 2" key="1">
    <citation type="submission" date="2007-12" db="EMBL/GenBank/DDBJ databases">
        <title>Brucella suis ATCC 23445 whole genome shotgun sequencing project.</title>
        <authorList>
            <person name="Setubal J.C."/>
            <person name="Bowns C."/>
            <person name="Boyle S."/>
            <person name="Crasta O.R."/>
            <person name="Czar M.J."/>
            <person name="Dharmanolla C."/>
            <person name="Gillespie J.J."/>
            <person name="Kenyon R.W."/>
            <person name="Lu J."/>
            <person name="Mane S."/>
            <person name="Mohapatra S."/>
            <person name="Nagrani S."/>
            <person name="Purkayastha A."/>
            <person name="Rajasimha H.K."/>
            <person name="Shallom J.M."/>
            <person name="Shallom S."/>
            <person name="Shukla M."/>
            <person name="Snyder E.E."/>
            <person name="Sobral B.W."/>
            <person name="Wattam A.R."/>
            <person name="Will R."/>
            <person name="Williams K."/>
            <person name="Yoo H."/>
            <person name="Bruce D."/>
            <person name="Detter C."/>
            <person name="Munk C."/>
            <person name="Brettin T.S."/>
        </authorList>
    </citation>
    <scope>NUCLEOTIDE SEQUENCE [LARGE SCALE GENOMIC DNA]</scope>
    <source>
        <strain evidence="2">ATCC 23445 / NCTC 10510</strain>
    </source>
</reference>
<sequence length="46" mass="5155">MAIDECSIYSSYYAPLRANHHPIFRLALTAHFGHGALLYRSCSSVN</sequence>
<accession>A9WXK1</accession>
<name>A9WXK1_BRUSI</name>
<evidence type="ECO:0000313" key="2">
    <source>
        <dbReference type="Proteomes" id="UP000008545"/>
    </source>
</evidence>
<evidence type="ECO:0000313" key="1">
    <source>
        <dbReference type="EMBL" id="ABY39167.1"/>
    </source>
</evidence>
<dbReference type="EMBL" id="CP000912">
    <property type="protein sequence ID" value="ABY39167.1"/>
    <property type="molecule type" value="Genomic_DNA"/>
</dbReference>
<proteinExistence type="predicted"/>
<gene>
    <name evidence="1" type="ordered locus">BSUIS_B0145</name>
</gene>